<feature type="region of interest" description="Disordered" evidence="3">
    <location>
        <begin position="525"/>
        <end position="649"/>
    </location>
</feature>
<feature type="region of interest" description="Disordered" evidence="3">
    <location>
        <begin position="383"/>
        <end position="441"/>
    </location>
</feature>
<dbReference type="Proteomes" id="UP000028999">
    <property type="component" value="Unassembled WGS sequence"/>
</dbReference>
<dbReference type="PaxDb" id="3708-A0A078JLK5"/>
<evidence type="ECO:0000259" key="5">
    <source>
        <dbReference type="Pfam" id="PF09331"/>
    </source>
</evidence>
<feature type="compositionally biased region" description="Low complexity" evidence="3">
    <location>
        <begin position="626"/>
        <end position="637"/>
    </location>
</feature>
<feature type="compositionally biased region" description="Basic and acidic residues" evidence="3">
    <location>
        <begin position="761"/>
        <end position="779"/>
    </location>
</feature>
<dbReference type="Gramene" id="CDY67285">
    <property type="protein sequence ID" value="CDY67285"/>
    <property type="gene ID" value="GSBRNA2T00060579001"/>
</dbReference>
<dbReference type="Pfam" id="PF09331">
    <property type="entry name" value="DUF1985"/>
    <property type="match status" value="1"/>
</dbReference>
<accession>A0A078JLK5</accession>
<gene>
    <name evidence="6" type="primary">BnaAnng23970D</name>
    <name evidence="6" type="ORF">GSBRNA2T00060579001</name>
</gene>
<dbReference type="GO" id="GO:0006508">
    <property type="term" value="P:proteolysis"/>
    <property type="evidence" value="ECO:0007669"/>
    <property type="project" value="UniProtKB-KW"/>
</dbReference>
<evidence type="ECO:0000259" key="4">
    <source>
        <dbReference type="Pfam" id="PF02902"/>
    </source>
</evidence>
<feature type="non-terminal residue" evidence="6">
    <location>
        <position position="1"/>
    </location>
</feature>
<keyword evidence="2" id="KW-0378">Hydrolase</keyword>
<feature type="compositionally biased region" description="Low complexity" evidence="3">
    <location>
        <begin position="529"/>
        <end position="538"/>
    </location>
</feature>
<dbReference type="AlphaFoldDB" id="A0A078JLK5"/>
<feature type="region of interest" description="Disordered" evidence="3">
    <location>
        <begin position="742"/>
        <end position="779"/>
    </location>
</feature>
<protein>
    <submittedName>
        <fullName evidence="6">BnaAnng23970D protein</fullName>
    </submittedName>
</protein>
<dbReference type="GO" id="GO:0008234">
    <property type="term" value="F:cysteine-type peptidase activity"/>
    <property type="evidence" value="ECO:0007669"/>
    <property type="project" value="InterPro"/>
</dbReference>
<feature type="compositionally biased region" description="Acidic residues" evidence="3">
    <location>
        <begin position="393"/>
        <end position="403"/>
    </location>
</feature>
<feature type="domain" description="Ubiquitin-like protease family profile" evidence="4">
    <location>
        <begin position="884"/>
        <end position="1019"/>
    </location>
</feature>
<dbReference type="InterPro" id="IPR003653">
    <property type="entry name" value="Peptidase_C48_C"/>
</dbReference>
<evidence type="ECO:0000313" key="6">
    <source>
        <dbReference type="EMBL" id="CDY67285.1"/>
    </source>
</evidence>
<keyword evidence="1" id="KW-0645">Protease</keyword>
<feature type="domain" description="DUF1985" evidence="5">
    <location>
        <begin position="95"/>
        <end position="247"/>
    </location>
</feature>
<dbReference type="PANTHER" id="PTHR48449:SF1">
    <property type="entry name" value="DUF1985 DOMAIN-CONTAINING PROTEIN"/>
    <property type="match status" value="1"/>
</dbReference>
<reference evidence="6 7" key="1">
    <citation type="journal article" date="2014" name="Science">
        <title>Plant genetics. Early allopolyploid evolution in the post-Neolithic Brassica napus oilseed genome.</title>
        <authorList>
            <person name="Chalhoub B."/>
            <person name="Denoeud F."/>
            <person name="Liu S."/>
            <person name="Parkin I.A."/>
            <person name="Tang H."/>
            <person name="Wang X."/>
            <person name="Chiquet J."/>
            <person name="Belcram H."/>
            <person name="Tong C."/>
            <person name="Samans B."/>
            <person name="Correa M."/>
            <person name="Da Silva C."/>
            <person name="Just J."/>
            <person name="Falentin C."/>
            <person name="Koh C.S."/>
            <person name="Le Clainche I."/>
            <person name="Bernard M."/>
            <person name="Bento P."/>
            <person name="Noel B."/>
            <person name="Labadie K."/>
            <person name="Alberti A."/>
            <person name="Charles M."/>
            <person name="Arnaud D."/>
            <person name="Guo H."/>
            <person name="Daviaud C."/>
            <person name="Alamery S."/>
            <person name="Jabbari K."/>
            <person name="Zhao M."/>
            <person name="Edger P.P."/>
            <person name="Chelaifa H."/>
            <person name="Tack D."/>
            <person name="Lassalle G."/>
            <person name="Mestiri I."/>
            <person name="Schnel N."/>
            <person name="Le Paslier M.C."/>
            <person name="Fan G."/>
            <person name="Renault V."/>
            <person name="Bayer P.E."/>
            <person name="Golicz A.A."/>
            <person name="Manoli S."/>
            <person name="Lee T.H."/>
            <person name="Thi V.H."/>
            <person name="Chalabi S."/>
            <person name="Hu Q."/>
            <person name="Fan C."/>
            <person name="Tollenaere R."/>
            <person name="Lu Y."/>
            <person name="Battail C."/>
            <person name="Shen J."/>
            <person name="Sidebottom C.H."/>
            <person name="Wang X."/>
            <person name="Canaguier A."/>
            <person name="Chauveau A."/>
            <person name="Berard A."/>
            <person name="Deniot G."/>
            <person name="Guan M."/>
            <person name="Liu Z."/>
            <person name="Sun F."/>
            <person name="Lim Y.P."/>
            <person name="Lyons E."/>
            <person name="Town C.D."/>
            <person name="Bancroft I."/>
            <person name="Wang X."/>
            <person name="Meng J."/>
            <person name="Ma J."/>
            <person name="Pires J.C."/>
            <person name="King G.J."/>
            <person name="Brunel D."/>
            <person name="Delourme R."/>
            <person name="Renard M."/>
            <person name="Aury J.M."/>
            <person name="Adams K.L."/>
            <person name="Batley J."/>
            <person name="Snowdon R.J."/>
            <person name="Tost J."/>
            <person name="Edwards D."/>
            <person name="Zhou Y."/>
            <person name="Hua W."/>
            <person name="Sharpe A.G."/>
            <person name="Paterson A.H."/>
            <person name="Guan C."/>
            <person name="Wincker P."/>
        </authorList>
    </citation>
    <scope>NUCLEOTIDE SEQUENCE [LARGE SCALE GENOMIC DNA]</scope>
    <source>
        <strain evidence="7">cv. Darmor-bzh</strain>
    </source>
</reference>
<evidence type="ECO:0000313" key="7">
    <source>
        <dbReference type="Proteomes" id="UP000028999"/>
    </source>
</evidence>
<dbReference type="EMBL" id="LK035940">
    <property type="protein sequence ID" value="CDY67285.1"/>
    <property type="molecule type" value="Genomic_DNA"/>
</dbReference>
<dbReference type="PANTHER" id="PTHR48449">
    <property type="entry name" value="DUF1985 DOMAIN-CONTAINING PROTEIN"/>
    <property type="match status" value="1"/>
</dbReference>
<evidence type="ECO:0000256" key="2">
    <source>
        <dbReference type="ARBA" id="ARBA00022801"/>
    </source>
</evidence>
<feature type="compositionally biased region" description="Acidic residues" evidence="3">
    <location>
        <begin position="553"/>
        <end position="562"/>
    </location>
</feature>
<dbReference type="OMA" id="EHNTWAG"/>
<dbReference type="InterPro" id="IPR015410">
    <property type="entry name" value="DUF1985"/>
</dbReference>
<organism evidence="6 7">
    <name type="scientific">Brassica napus</name>
    <name type="common">Rape</name>
    <dbReference type="NCBI Taxonomy" id="3708"/>
    <lineage>
        <taxon>Eukaryota</taxon>
        <taxon>Viridiplantae</taxon>
        <taxon>Streptophyta</taxon>
        <taxon>Embryophyta</taxon>
        <taxon>Tracheophyta</taxon>
        <taxon>Spermatophyta</taxon>
        <taxon>Magnoliopsida</taxon>
        <taxon>eudicotyledons</taxon>
        <taxon>Gunneridae</taxon>
        <taxon>Pentapetalae</taxon>
        <taxon>rosids</taxon>
        <taxon>malvids</taxon>
        <taxon>Brassicales</taxon>
        <taxon>Brassicaceae</taxon>
        <taxon>Brassiceae</taxon>
        <taxon>Brassica</taxon>
    </lineage>
</organism>
<name>A0A078JLK5_BRANA</name>
<evidence type="ECO:0000256" key="3">
    <source>
        <dbReference type="SAM" id="MobiDB-lite"/>
    </source>
</evidence>
<dbReference type="Pfam" id="PF02902">
    <property type="entry name" value="Peptidase_C48"/>
    <property type="match status" value="1"/>
</dbReference>
<proteinExistence type="predicted"/>
<sequence length="1033" mass="113019">GELGAMAMKKKVIYPLALLPNGCIHTLELPSRLFETGYEPTGKKRVNNYFNLRWIEVIKSALEDEDLTMLNASQFGQVLKMGSHTFSVMFLHYLLSRQLITEKDFELWWLFVGKPIRYAIQDFALVTGLNCGQIVDAHHQAKGKGARGKGTGKSTSSSASQTTWDVLFGKEDKPTTSWIIDRLVKGKKYKDPLTRLRLALLVLVEGILCPTCGTTNIRPEVVRKLDNLDEFLNYPWGRESFLLTVRSTKSRRPSHYVLQDTMAIQGFSHAMVLVTVAACPSILLKPGAVIPLDDESKSSEDIVNELLDRKFSVNVVSAKAVDQKGQAFVRSLIRSDEAGEELYRGLGDNEDEAVDHLVALARDDYPFEHNTWAGGVRADDVKANKGQALPSESSDEEELEETDREYRQQGGGDDVVHSGEGRGQPSMREGEARIGGRPTSAGVGDLVRQAAEAFEAQLLPMFEGYMVSMKDHISKELSKLMTEVASANSSIAAVETFVKTELATLRNGTAGVDMYGGDLFSGYSPAMRSPSHGPSSPSRQRNKGTADTRVDAEDSPQIDEVDGNAAIGKKSCPSEMAPGDPKSDPPESLIEEIVTGAMPTSSSGVDAFLDVSETDNPLSDTPPAASSSVVEVPSDVSHTNTKAAPGSTVDAIPTELPVLPSTIHEVQTDVSDTVSGPSAASIVEIVPTQSPTIEPKLHDVEDDVEGSVATEKDEVLTKKTTSKPRKAGRAVKLTTVVPTQVCRRYSKREHRSPDRYTPSEGPEKQEPGKRARRGAKEKQNVVASVAEPSIPIKETTSLIGGFTPFLPPNPVKRATFLEAMKDAKTQSAAKDSAFDVHTLMPLFDSSRVASEKAIDCVVAFIRKRRDAKEAFSFSPSLKKQFTDRPQWFTQVDILHIPVLMNKRQWVGIIVDLNMWAMSVVEANPGCPSEFEFTYLLTAASILFPHLIGRYCMTNHAQKRNFEPMTFSRLDMPCVVEHPVGCSAAVALMLLELHAVGKDVTVLKFTEEQVRTAGENYAVDALHLCQGVPIPFTQ</sequence>
<keyword evidence="7" id="KW-1185">Reference proteome</keyword>
<evidence type="ECO:0000256" key="1">
    <source>
        <dbReference type="ARBA" id="ARBA00022670"/>
    </source>
</evidence>